<dbReference type="SUPFAM" id="SSF46894">
    <property type="entry name" value="C-terminal effector domain of the bipartite response regulators"/>
    <property type="match status" value="1"/>
</dbReference>
<dbReference type="PANTHER" id="PTHR43798:SF33">
    <property type="entry name" value="HYDROLASE, PUTATIVE (AFU_ORTHOLOGUE AFUA_2G14860)-RELATED"/>
    <property type="match status" value="1"/>
</dbReference>
<proteinExistence type="predicted"/>
<dbReference type="InterPro" id="IPR036388">
    <property type="entry name" value="WH-like_DNA-bd_sf"/>
</dbReference>
<dbReference type="PROSITE" id="PS50043">
    <property type="entry name" value="HTH_LUXR_2"/>
    <property type="match status" value="1"/>
</dbReference>
<reference evidence="2" key="1">
    <citation type="submission" date="2022-10" db="EMBL/GenBank/DDBJ databases">
        <title>Hoeflea sp. G2-23, isolated from marine algae.</title>
        <authorList>
            <person name="Kristyanto S."/>
            <person name="Kim J.M."/>
            <person name="Jeon C.O."/>
        </authorList>
    </citation>
    <scope>NUCLEOTIDE SEQUENCE</scope>
    <source>
        <strain evidence="2">G2-23</strain>
    </source>
</reference>
<gene>
    <name evidence="2" type="ORF">OEG84_11040</name>
</gene>
<dbReference type="RefSeq" id="WP_267653805.1">
    <property type="nucleotide sequence ID" value="NZ_JAOVZR010000001.1"/>
</dbReference>
<feature type="domain" description="HTH luxR-type" evidence="1">
    <location>
        <begin position="203"/>
        <end position="268"/>
    </location>
</feature>
<dbReference type="InterPro" id="IPR016032">
    <property type="entry name" value="Sig_transdc_resp-reg_C-effctor"/>
</dbReference>
<evidence type="ECO:0000313" key="2">
    <source>
        <dbReference type="EMBL" id="MCY0148232.1"/>
    </source>
</evidence>
<dbReference type="SMART" id="SM00421">
    <property type="entry name" value="HTH_LUXR"/>
    <property type="match status" value="1"/>
</dbReference>
<dbReference type="CDD" id="cd06170">
    <property type="entry name" value="LuxR_C_like"/>
    <property type="match status" value="1"/>
</dbReference>
<name>A0ABT3Z912_9HYPH</name>
<dbReference type="Gene3D" id="3.40.50.1820">
    <property type="entry name" value="alpha/beta hydrolase"/>
    <property type="match status" value="1"/>
</dbReference>
<dbReference type="InterPro" id="IPR000792">
    <property type="entry name" value="Tscrpt_reg_LuxR_C"/>
</dbReference>
<evidence type="ECO:0000313" key="3">
    <source>
        <dbReference type="Proteomes" id="UP001073227"/>
    </source>
</evidence>
<dbReference type="PANTHER" id="PTHR43798">
    <property type="entry name" value="MONOACYLGLYCEROL LIPASE"/>
    <property type="match status" value="1"/>
</dbReference>
<sequence length="598" mass="64668">MNAVGGPTPLTQAIEAIYSYFKGEQEFTDFMQDLEDFLVVGETGHPDFSGEIETHFQIAAELAQVMAPAPEAKYRGLVEGPALKLVVDRAFRIVAQSAEARRIFGYLEGVGIKLDKSRQTIIADGEDLCTAEQIDQVRQHFSGAVVAGIALLFGQNEVPQPSRRSFIRTEGDGGFVSLTRDDALDVIVITLPGVSWSRNISVILAGSLGLSPSEIEVLELMAYGKSNVDISKERSRSVDTVKSQTQAIFRKLGVTSRVEAVQVVNDLISLAALSGEPFTPVSLEGPAPGNFPFAQDGSAWRRMTVEGRTVSYVHYPIDRRARQKRPPVLMFHGLLQSPELSPAIRQSLRQSGFELLGASKPGYGASDGPRRGTSFMHTCVDDALHLCDRHDAGPCLVLGHLFGAKAAIEFCLAYPERVRGLVLCSAYFPLQIADHLMPTGGLQKLAMSSGIASWAAHRFIALTAVSYLRYGGSRRYLSTLTEHSNGDRQAIRDPEIYGLLRAGIRHVTIGGASAFLADTSSSNSDWSNLLPMLNLPVVVLHGDSDPAVNPQLARIAASRIPGCRYEEVEGIGQHVLHARPDRVVAALEEVGAVAETAA</sequence>
<accession>A0ABT3Z912</accession>
<dbReference type="Proteomes" id="UP001073227">
    <property type="component" value="Unassembled WGS sequence"/>
</dbReference>
<dbReference type="SUPFAM" id="SSF53474">
    <property type="entry name" value="alpha/beta-Hydrolases"/>
    <property type="match status" value="1"/>
</dbReference>
<organism evidence="2 3">
    <name type="scientific">Hoeflea algicola</name>
    <dbReference type="NCBI Taxonomy" id="2983763"/>
    <lineage>
        <taxon>Bacteria</taxon>
        <taxon>Pseudomonadati</taxon>
        <taxon>Pseudomonadota</taxon>
        <taxon>Alphaproteobacteria</taxon>
        <taxon>Hyphomicrobiales</taxon>
        <taxon>Rhizobiaceae</taxon>
        <taxon>Hoeflea</taxon>
    </lineage>
</organism>
<dbReference type="InterPro" id="IPR000073">
    <property type="entry name" value="AB_hydrolase_1"/>
</dbReference>
<dbReference type="InterPro" id="IPR050266">
    <property type="entry name" value="AB_hydrolase_sf"/>
</dbReference>
<comment type="caution">
    <text evidence="2">The sequence shown here is derived from an EMBL/GenBank/DDBJ whole genome shotgun (WGS) entry which is preliminary data.</text>
</comment>
<dbReference type="PRINTS" id="PR00111">
    <property type="entry name" value="ABHYDROLASE"/>
</dbReference>
<dbReference type="Gene3D" id="1.10.10.10">
    <property type="entry name" value="Winged helix-like DNA-binding domain superfamily/Winged helix DNA-binding domain"/>
    <property type="match status" value="1"/>
</dbReference>
<dbReference type="EMBL" id="JAOVZR010000001">
    <property type="protein sequence ID" value="MCY0148232.1"/>
    <property type="molecule type" value="Genomic_DNA"/>
</dbReference>
<evidence type="ECO:0000259" key="1">
    <source>
        <dbReference type="PROSITE" id="PS50043"/>
    </source>
</evidence>
<dbReference type="InterPro" id="IPR022742">
    <property type="entry name" value="Hydrolase_4"/>
</dbReference>
<dbReference type="Pfam" id="PF12146">
    <property type="entry name" value="Hydrolase_4"/>
    <property type="match status" value="1"/>
</dbReference>
<dbReference type="Pfam" id="PF00196">
    <property type="entry name" value="GerE"/>
    <property type="match status" value="1"/>
</dbReference>
<dbReference type="GO" id="GO:0016787">
    <property type="term" value="F:hydrolase activity"/>
    <property type="evidence" value="ECO:0007669"/>
    <property type="project" value="UniProtKB-KW"/>
</dbReference>
<protein>
    <submittedName>
        <fullName evidence="2">Alpha/beta fold hydrolase</fullName>
    </submittedName>
</protein>
<keyword evidence="3" id="KW-1185">Reference proteome</keyword>
<dbReference type="PRINTS" id="PR00038">
    <property type="entry name" value="HTHLUXR"/>
</dbReference>
<dbReference type="InterPro" id="IPR029058">
    <property type="entry name" value="AB_hydrolase_fold"/>
</dbReference>
<keyword evidence="2" id="KW-0378">Hydrolase</keyword>